<sequence>MSPILGLHGILYESAHPLTDEATLLAITPSSEVITLCLVVKAIEAPRRVETKYGATDYVKVIFTGESPTLSVSAHAYNRNADKVCAFLEKGARVLIKAKAEEPDKDLFSSDIGFSLKLNTSTRITCAGLVPLAEA</sequence>
<accession>A0A7E4ZXX4</accession>
<keyword evidence="1" id="KW-1185">Reference proteome</keyword>
<dbReference type="Proteomes" id="UP000492821">
    <property type="component" value="Unassembled WGS sequence"/>
</dbReference>
<evidence type="ECO:0000313" key="2">
    <source>
        <dbReference type="WBParaSite" id="Pan_g23949.t1"/>
    </source>
</evidence>
<reference evidence="1" key="1">
    <citation type="journal article" date="2013" name="Genetics">
        <title>The draft genome and transcriptome of Panagrellus redivivus are shaped by the harsh demands of a free-living lifestyle.</title>
        <authorList>
            <person name="Srinivasan J."/>
            <person name="Dillman A.R."/>
            <person name="Macchietto M.G."/>
            <person name="Heikkinen L."/>
            <person name="Lakso M."/>
            <person name="Fracchia K.M."/>
            <person name="Antoshechkin I."/>
            <person name="Mortazavi A."/>
            <person name="Wong G."/>
            <person name="Sternberg P.W."/>
        </authorList>
    </citation>
    <scope>NUCLEOTIDE SEQUENCE [LARGE SCALE GENOMIC DNA]</scope>
    <source>
        <strain evidence="1">MT8872</strain>
    </source>
</reference>
<name>A0A7E4ZXX4_PANRE</name>
<evidence type="ECO:0000313" key="1">
    <source>
        <dbReference type="Proteomes" id="UP000492821"/>
    </source>
</evidence>
<protein>
    <submittedName>
        <fullName evidence="2">NPL domain-containing protein</fullName>
    </submittedName>
</protein>
<reference evidence="2" key="2">
    <citation type="submission" date="2020-10" db="UniProtKB">
        <authorList>
            <consortium name="WormBaseParasite"/>
        </authorList>
    </citation>
    <scope>IDENTIFICATION</scope>
</reference>
<proteinExistence type="predicted"/>
<dbReference type="WBParaSite" id="Pan_g23949.t1">
    <property type="protein sequence ID" value="Pan_g23949.t1"/>
    <property type="gene ID" value="Pan_g23949"/>
</dbReference>
<dbReference type="AlphaFoldDB" id="A0A7E4ZXX4"/>
<organism evidence="1 2">
    <name type="scientific">Panagrellus redivivus</name>
    <name type="common">Microworm</name>
    <dbReference type="NCBI Taxonomy" id="6233"/>
    <lineage>
        <taxon>Eukaryota</taxon>
        <taxon>Metazoa</taxon>
        <taxon>Ecdysozoa</taxon>
        <taxon>Nematoda</taxon>
        <taxon>Chromadorea</taxon>
        <taxon>Rhabditida</taxon>
        <taxon>Tylenchina</taxon>
        <taxon>Panagrolaimomorpha</taxon>
        <taxon>Panagrolaimoidea</taxon>
        <taxon>Panagrolaimidae</taxon>
        <taxon>Panagrellus</taxon>
    </lineage>
</organism>